<name>A0A0G4FNQ4_VITBC</name>
<dbReference type="VEuPathDB" id="CryptoDB:Vbra_15883"/>
<feature type="chain" id="PRO_5005188857" evidence="2">
    <location>
        <begin position="19"/>
        <end position="414"/>
    </location>
</feature>
<evidence type="ECO:0000313" key="3">
    <source>
        <dbReference type="EMBL" id="CEM15856.1"/>
    </source>
</evidence>
<evidence type="ECO:0000256" key="2">
    <source>
        <dbReference type="SAM" id="SignalP"/>
    </source>
</evidence>
<gene>
    <name evidence="3" type="ORF">Vbra_15883</name>
</gene>
<dbReference type="EMBL" id="CDMY01000472">
    <property type="protein sequence ID" value="CEM15856.1"/>
    <property type="molecule type" value="Genomic_DNA"/>
</dbReference>
<dbReference type="InParanoid" id="A0A0G4FNQ4"/>
<feature type="compositionally biased region" description="Polar residues" evidence="1">
    <location>
        <begin position="152"/>
        <end position="165"/>
    </location>
</feature>
<feature type="signal peptide" evidence="2">
    <location>
        <begin position="1"/>
        <end position="18"/>
    </location>
</feature>
<feature type="region of interest" description="Disordered" evidence="1">
    <location>
        <begin position="321"/>
        <end position="414"/>
    </location>
</feature>
<evidence type="ECO:0000256" key="1">
    <source>
        <dbReference type="SAM" id="MobiDB-lite"/>
    </source>
</evidence>
<feature type="region of interest" description="Disordered" evidence="1">
    <location>
        <begin position="188"/>
        <end position="269"/>
    </location>
</feature>
<proteinExistence type="predicted"/>
<feature type="region of interest" description="Disordered" evidence="1">
    <location>
        <begin position="117"/>
        <end position="175"/>
    </location>
</feature>
<accession>A0A0G4FNQ4</accession>
<keyword evidence="4" id="KW-1185">Reference proteome</keyword>
<dbReference type="AlphaFoldDB" id="A0A0G4FNQ4"/>
<evidence type="ECO:0000313" key="4">
    <source>
        <dbReference type="Proteomes" id="UP000041254"/>
    </source>
</evidence>
<organism evidence="3 4">
    <name type="scientific">Vitrella brassicaformis (strain CCMP3155)</name>
    <dbReference type="NCBI Taxonomy" id="1169540"/>
    <lineage>
        <taxon>Eukaryota</taxon>
        <taxon>Sar</taxon>
        <taxon>Alveolata</taxon>
        <taxon>Colpodellida</taxon>
        <taxon>Vitrellaceae</taxon>
        <taxon>Vitrella</taxon>
    </lineage>
</organism>
<protein>
    <submittedName>
        <fullName evidence="3">Uncharacterized protein</fullName>
    </submittedName>
</protein>
<dbReference type="Proteomes" id="UP000041254">
    <property type="component" value="Unassembled WGS sequence"/>
</dbReference>
<keyword evidence="2" id="KW-0732">Signal</keyword>
<sequence>MAFGLLVGEALVAGGILAASFVPEKTWRRLKERLGLLWRGLPEKVDKECQCPDVARRHSFPSSRGSPTGQVRAAPAVMQDGNTQTEGDAVVSGHQGVTAAGKKRLARLMIQRLRQEVRDVSNSVGVSRSRRPPAPEHQQQHPGRGGPISPAGSDTSSDQGPSASVQPPPTQPLANTLSSAFRDKFAATVGPPSLMSPLRGGVTPTGHRAAHMEAAHQPQAQPKILRSTQAAAAAGSGDSGTPELPLRRGWDAGGLRTPSSGGSEHGGTYMPPPPIPKVGIMPSGHSADPYGKFHVQPEIAAAAAAASSGDTGRSFFVPRRGWDGGGLRTPSSGGASEFEADGAGTRGGAAGADSLGLGLGGLPPWRHPQEYRPPQPSLGRIVHRGGSSGFDPQRVFWKPPRTTSSRKSGGGATS</sequence>
<reference evidence="3 4" key="1">
    <citation type="submission" date="2014-11" db="EMBL/GenBank/DDBJ databases">
        <authorList>
            <person name="Zhu J."/>
            <person name="Qi W."/>
            <person name="Song R."/>
        </authorList>
    </citation>
    <scope>NUCLEOTIDE SEQUENCE [LARGE SCALE GENOMIC DNA]</scope>
</reference>